<sequence>MDDMKTRFTLYGFGFAIGIVLVFFFLGGKKASCNWLPNDRILNIISQKKIMLSEDVKEVLLSTPTDSLDVMQVLNRGEIDFSKSQVKNDPCRNYWIEGSGDLKELVITVELCDSTALVKTLTRKTEEKK</sequence>
<organism evidence="2 3">
    <name type="scientific">Lutimonas vermicola</name>
    <dbReference type="NCBI Taxonomy" id="414288"/>
    <lineage>
        <taxon>Bacteria</taxon>
        <taxon>Pseudomonadati</taxon>
        <taxon>Bacteroidota</taxon>
        <taxon>Flavobacteriia</taxon>
        <taxon>Flavobacteriales</taxon>
        <taxon>Flavobacteriaceae</taxon>
        <taxon>Lutimonas</taxon>
    </lineage>
</organism>
<name>A0ABU9KWE7_9FLAO</name>
<evidence type="ECO:0000313" key="2">
    <source>
        <dbReference type="EMBL" id="MEL4454516.1"/>
    </source>
</evidence>
<keyword evidence="1" id="KW-1133">Transmembrane helix</keyword>
<keyword evidence="3" id="KW-1185">Reference proteome</keyword>
<evidence type="ECO:0008006" key="4">
    <source>
        <dbReference type="Google" id="ProtNLM"/>
    </source>
</evidence>
<accession>A0ABU9KWE7</accession>
<reference evidence="2 3" key="1">
    <citation type="submission" date="2024-04" db="EMBL/GenBank/DDBJ databases">
        <title>whole genome sequencing of Lutimonas vermicola strain IMCC1616.</title>
        <authorList>
            <person name="Bae S.S."/>
        </authorList>
    </citation>
    <scope>NUCLEOTIDE SEQUENCE [LARGE SCALE GENOMIC DNA]</scope>
    <source>
        <strain evidence="2 3">IMCC1616</strain>
    </source>
</reference>
<dbReference type="EMBL" id="JBCDNA010000001">
    <property type="protein sequence ID" value="MEL4454516.1"/>
    <property type="molecule type" value="Genomic_DNA"/>
</dbReference>
<dbReference type="RefSeq" id="WP_342158073.1">
    <property type="nucleotide sequence ID" value="NZ_JBCDNA010000001.1"/>
</dbReference>
<gene>
    <name evidence="2" type="ORF">AABB81_01315</name>
</gene>
<evidence type="ECO:0000313" key="3">
    <source>
        <dbReference type="Proteomes" id="UP001474120"/>
    </source>
</evidence>
<feature type="transmembrane region" description="Helical" evidence="1">
    <location>
        <begin position="6"/>
        <end position="26"/>
    </location>
</feature>
<protein>
    <recommendedName>
        <fullName evidence="4">DUF4258 domain-containing protein</fullName>
    </recommendedName>
</protein>
<keyword evidence="1" id="KW-0812">Transmembrane</keyword>
<evidence type="ECO:0000256" key="1">
    <source>
        <dbReference type="SAM" id="Phobius"/>
    </source>
</evidence>
<proteinExistence type="predicted"/>
<comment type="caution">
    <text evidence="2">The sequence shown here is derived from an EMBL/GenBank/DDBJ whole genome shotgun (WGS) entry which is preliminary data.</text>
</comment>
<dbReference type="Proteomes" id="UP001474120">
    <property type="component" value="Unassembled WGS sequence"/>
</dbReference>
<keyword evidence="1" id="KW-0472">Membrane</keyword>